<gene>
    <name evidence="3" type="ORF">ABC977_08875</name>
</gene>
<evidence type="ECO:0000256" key="1">
    <source>
        <dbReference type="SAM" id="SignalP"/>
    </source>
</evidence>
<feature type="domain" description="Polysaccharide lyase 14" evidence="2">
    <location>
        <begin position="175"/>
        <end position="277"/>
    </location>
</feature>
<sequence>MLRQTVLAAALLLALAGPSAAAPPTLPAGDTGIASRYVGDVNITNDPAVLFFDGFDSYTSNSQLTSSGNWSNFFQNSNILLDTSQYATGAKSIRLRMPSTGSEVSNAIVKTINPGRDTLFLRAYTKFAPNYAGINSAHNGLRISANYTGPGTKPNGRNFMLVELQQVDYGEGSPGKTHIYVYHPEQKDNYGENWYPSGRTTNGDGPDGKFGPHFVARPETIPPRGQWICFELMVQLNTVGQRDGRVAVWQDGTLIADWQNIRFRDSTSVRLDEIQLENGGQRSTQINDKWYDNVVVATSYIGPISMQPSLPAPKNLRIQ</sequence>
<evidence type="ECO:0000313" key="4">
    <source>
        <dbReference type="Proteomes" id="UP001564408"/>
    </source>
</evidence>
<dbReference type="EMBL" id="JBDKXB010000009">
    <property type="protein sequence ID" value="MEY6432516.1"/>
    <property type="molecule type" value="Genomic_DNA"/>
</dbReference>
<dbReference type="Gene3D" id="2.60.120.200">
    <property type="match status" value="1"/>
</dbReference>
<dbReference type="PANTHER" id="PTHR40124">
    <property type="match status" value="1"/>
</dbReference>
<name>A0ABV4BDC3_9GAMM</name>
<reference evidence="3 4" key="1">
    <citation type="submission" date="2024-05" db="EMBL/GenBank/DDBJ databases">
        <title>Genome Sequence and Characterization of the New Strain Purple Sulfur Bacterium of Genus Thioalkalicoccus.</title>
        <authorList>
            <person name="Bryantseva I.A."/>
            <person name="Kyndt J.A."/>
            <person name="Imhoff J.F."/>
        </authorList>
    </citation>
    <scope>NUCLEOTIDE SEQUENCE [LARGE SCALE GENOMIC DNA]</scope>
    <source>
        <strain evidence="3 4">Um2</strain>
    </source>
</reference>
<dbReference type="Pfam" id="PF21294">
    <property type="entry name" value="Polysacc_lyase_14"/>
    <property type="match status" value="1"/>
</dbReference>
<evidence type="ECO:0000259" key="2">
    <source>
        <dbReference type="Pfam" id="PF21294"/>
    </source>
</evidence>
<keyword evidence="3" id="KW-0456">Lyase</keyword>
<keyword evidence="4" id="KW-1185">Reference proteome</keyword>
<accession>A0ABV4BDC3</accession>
<proteinExistence type="predicted"/>
<feature type="chain" id="PRO_5046632944" evidence="1">
    <location>
        <begin position="22"/>
        <end position="319"/>
    </location>
</feature>
<protein>
    <submittedName>
        <fullName evidence="3">Polysaccharide lyase</fullName>
    </submittedName>
</protein>
<organism evidence="3 4">
    <name type="scientific">Thioalkalicoccus limnaeus</name>
    <dbReference type="NCBI Taxonomy" id="120681"/>
    <lineage>
        <taxon>Bacteria</taxon>
        <taxon>Pseudomonadati</taxon>
        <taxon>Pseudomonadota</taxon>
        <taxon>Gammaproteobacteria</taxon>
        <taxon>Chromatiales</taxon>
        <taxon>Chromatiaceae</taxon>
        <taxon>Thioalkalicoccus</taxon>
    </lineage>
</organism>
<dbReference type="PANTHER" id="PTHR40124:SF1">
    <property type="entry name" value="DISAGGREGATASE RELATED REPEAT PROTEIN"/>
    <property type="match status" value="1"/>
</dbReference>
<keyword evidence="1" id="KW-0732">Signal</keyword>
<dbReference type="Proteomes" id="UP001564408">
    <property type="component" value="Unassembled WGS sequence"/>
</dbReference>
<dbReference type="RefSeq" id="WP_369666903.1">
    <property type="nucleotide sequence ID" value="NZ_JBDKXB010000009.1"/>
</dbReference>
<dbReference type="InterPro" id="IPR048958">
    <property type="entry name" value="Polysacc_lyase_14"/>
</dbReference>
<evidence type="ECO:0000313" key="3">
    <source>
        <dbReference type="EMBL" id="MEY6432516.1"/>
    </source>
</evidence>
<dbReference type="GO" id="GO:0016829">
    <property type="term" value="F:lyase activity"/>
    <property type="evidence" value="ECO:0007669"/>
    <property type="project" value="UniProtKB-KW"/>
</dbReference>
<feature type="signal peptide" evidence="1">
    <location>
        <begin position="1"/>
        <end position="21"/>
    </location>
</feature>
<comment type="caution">
    <text evidence="3">The sequence shown here is derived from an EMBL/GenBank/DDBJ whole genome shotgun (WGS) entry which is preliminary data.</text>
</comment>